<proteinExistence type="inferred from homology"/>
<dbReference type="SUPFAM" id="SSF52374">
    <property type="entry name" value="Nucleotidylyl transferase"/>
    <property type="match status" value="1"/>
</dbReference>
<dbReference type="NCBIfam" id="TIGR00233">
    <property type="entry name" value="trpS"/>
    <property type="match status" value="1"/>
</dbReference>
<dbReference type="Gene3D" id="1.10.240.10">
    <property type="entry name" value="Tyrosyl-Transfer RNA Synthetase"/>
    <property type="match status" value="1"/>
</dbReference>
<sequence length="339" mass="37143">MRIFSGIQPTGRKHLGNYIGAIRQYVDGQQRAAQGDGLAIFCIVDLHAITVAYDPTELRERTYDTTALLIAAGLDPSSCILFRQSDVPEHTELCWLLSSVTAHGDLNRMHQFKEKSEVQRELISAGLFFYPVLQAADVLAYRCDEVPVGEDQRQHIELMRDIAERFNARFADDGEILVAPQHRIPEVGARIMDLQDPDSKMSTTAASEEGTIYVLDEPEMIKRKLNRAVTDSDDPPVIAVAAEKRGVSNLLDILAACKGITPDEAASELADARGYGDLKAAVADAVIEMLAPVRERYEELRKDEAALEQILLEGAEQAREIAAVTLGDVRSAMGVGPAG</sequence>
<evidence type="ECO:0000313" key="10">
    <source>
        <dbReference type="EMBL" id="CAB4345501.1"/>
    </source>
</evidence>
<dbReference type="PRINTS" id="PR01039">
    <property type="entry name" value="TRNASYNTHTRP"/>
</dbReference>
<comment type="subcellular location">
    <subcellularLocation>
        <location evidence="1">Mitochondrion</location>
    </subcellularLocation>
</comment>
<dbReference type="Gene3D" id="3.40.50.620">
    <property type="entry name" value="HUPs"/>
    <property type="match status" value="1"/>
</dbReference>
<organism evidence="10">
    <name type="scientific">freshwater metagenome</name>
    <dbReference type="NCBI Taxonomy" id="449393"/>
    <lineage>
        <taxon>unclassified sequences</taxon>
        <taxon>metagenomes</taxon>
        <taxon>ecological metagenomes</taxon>
    </lineage>
</organism>
<evidence type="ECO:0000256" key="3">
    <source>
        <dbReference type="ARBA" id="ARBA00013161"/>
    </source>
</evidence>
<dbReference type="EMBL" id="CAFBPX010000040">
    <property type="protein sequence ID" value="CAB5031155.1"/>
    <property type="molecule type" value="Genomic_DNA"/>
</dbReference>
<dbReference type="GO" id="GO:0006436">
    <property type="term" value="P:tryptophanyl-tRNA aminoacylation"/>
    <property type="evidence" value="ECO:0007669"/>
    <property type="project" value="InterPro"/>
</dbReference>
<dbReference type="GO" id="GO:0005829">
    <property type="term" value="C:cytosol"/>
    <property type="evidence" value="ECO:0007669"/>
    <property type="project" value="TreeGrafter"/>
</dbReference>
<comment type="catalytic activity">
    <reaction evidence="9">
        <text>tRNA(Trp) + L-tryptophan + ATP = L-tryptophyl-tRNA(Trp) + AMP + diphosphate + H(+)</text>
        <dbReference type="Rhea" id="RHEA:24080"/>
        <dbReference type="Rhea" id="RHEA-COMP:9671"/>
        <dbReference type="Rhea" id="RHEA-COMP:9705"/>
        <dbReference type="ChEBI" id="CHEBI:15378"/>
        <dbReference type="ChEBI" id="CHEBI:30616"/>
        <dbReference type="ChEBI" id="CHEBI:33019"/>
        <dbReference type="ChEBI" id="CHEBI:57912"/>
        <dbReference type="ChEBI" id="CHEBI:78442"/>
        <dbReference type="ChEBI" id="CHEBI:78535"/>
        <dbReference type="ChEBI" id="CHEBI:456215"/>
        <dbReference type="EC" id="6.1.1.2"/>
    </reaction>
</comment>
<keyword evidence="8" id="KW-0030">Aminoacyl-tRNA synthetase</keyword>
<dbReference type="CDD" id="cd00806">
    <property type="entry name" value="TrpRS_core"/>
    <property type="match status" value="1"/>
</dbReference>
<dbReference type="PANTHER" id="PTHR43766">
    <property type="entry name" value="TRYPTOPHAN--TRNA LIGASE, MITOCHONDRIAL"/>
    <property type="match status" value="1"/>
</dbReference>
<dbReference type="GO" id="GO:0005524">
    <property type="term" value="F:ATP binding"/>
    <property type="evidence" value="ECO:0007669"/>
    <property type="project" value="UniProtKB-KW"/>
</dbReference>
<evidence type="ECO:0000256" key="6">
    <source>
        <dbReference type="ARBA" id="ARBA00022840"/>
    </source>
</evidence>
<dbReference type="InterPro" id="IPR014729">
    <property type="entry name" value="Rossmann-like_a/b/a_fold"/>
</dbReference>
<dbReference type="InterPro" id="IPR002305">
    <property type="entry name" value="aa-tRNA-synth_Ic"/>
</dbReference>
<keyword evidence="5" id="KW-0547">Nucleotide-binding</keyword>
<evidence type="ECO:0000256" key="2">
    <source>
        <dbReference type="ARBA" id="ARBA00005594"/>
    </source>
</evidence>
<protein>
    <recommendedName>
        <fullName evidence="3">tryptophan--tRNA ligase</fullName>
        <ecNumber evidence="3">6.1.1.2</ecNumber>
    </recommendedName>
</protein>
<dbReference type="InterPro" id="IPR002306">
    <property type="entry name" value="Trp-tRNA-ligase"/>
</dbReference>
<evidence type="ECO:0000256" key="9">
    <source>
        <dbReference type="ARBA" id="ARBA00049929"/>
    </source>
</evidence>
<dbReference type="GO" id="GO:0005739">
    <property type="term" value="C:mitochondrion"/>
    <property type="evidence" value="ECO:0007669"/>
    <property type="project" value="UniProtKB-SubCell"/>
</dbReference>
<reference evidence="10" key="1">
    <citation type="submission" date="2020-05" db="EMBL/GenBank/DDBJ databases">
        <authorList>
            <person name="Chiriac C."/>
            <person name="Salcher M."/>
            <person name="Ghai R."/>
            <person name="Kavagutti S V."/>
        </authorList>
    </citation>
    <scope>NUCLEOTIDE SEQUENCE</scope>
</reference>
<evidence type="ECO:0000256" key="7">
    <source>
        <dbReference type="ARBA" id="ARBA00022917"/>
    </source>
</evidence>
<gene>
    <name evidence="10" type="ORF">UFOPK3522_01113</name>
    <name evidence="11" type="ORF">UFOPK4175_00336</name>
</gene>
<dbReference type="EMBL" id="CAESAO010000102">
    <property type="protein sequence ID" value="CAB4345501.1"/>
    <property type="molecule type" value="Genomic_DNA"/>
</dbReference>
<evidence type="ECO:0000256" key="8">
    <source>
        <dbReference type="ARBA" id="ARBA00023146"/>
    </source>
</evidence>
<dbReference type="Pfam" id="PF00579">
    <property type="entry name" value="tRNA-synt_1b"/>
    <property type="match status" value="1"/>
</dbReference>
<name>A0A6J5ZSQ8_9ZZZZ</name>
<keyword evidence="4" id="KW-0436">Ligase</keyword>
<dbReference type="InterPro" id="IPR050203">
    <property type="entry name" value="Trp-tRNA_synthetase"/>
</dbReference>
<evidence type="ECO:0000256" key="4">
    <source>
        <dbReference type="ARBA" id="ARBA00022598"/>
    </source>
</evidence>
<dbReference type="PANTHER" id="PTHR43766:SF1">
    <property type="entry name" value="TRYPTOPHAN--TRNA LIGASE, MITOCHONDRIAL"/>
    <property type="match status" value="1"/>
</dbReference>
<evidence type="ECO:0000256" key="1">
    <source>
        <dbReference type="ARBA" id="ARBA00004173"/>
    </source>
</evidence>
<keyword evidence="6" id="KW-0067">ATP-binding</keyword>
<dbReference type="InterPro" id="IPR024109">
    <property type="entry name" value="Trp-tRNA-ligase_bac-type"/>
</dbReference>
<keyword evidence="7" id="KW-0648">Protein biosynthesis</keyword>
<comment type="similarity">
    <text evidence="2">Belongs to the class-I aminoacyl-tRNA synthetase family.</text>
</comment>
<dbReference type="AlphaFoldDB" id="A0A6J5ZSQ8"/>
<dbReference type="EC" id="6.1.1.2" evidence="3"/>
<accession>A0A6J5ZSQ8</accession>
<dbReference type="GO" id="GO:0004830">
    <property type="term" value="F:tryptophan-tRNA ligase activity"/>
    <property type="evidence" value="ECO:0007669"/>
    <property type="project" value="UniProtKB-EC"/>
</dbReference>
<evidence type="ECO:0000256" key="5">
    <source>
        <dbReference type="ARBA" id="ARBA00022741"/>
    </source>
</evidence>
<evidence type="ECO:0000313" key="11">
    <source>
        <dbReference type="EMBL" id="CAB5031155.1"/>
    </source>
</evidence>
<dbReference type="HAMAP" id="MF_00140_B">
    <property type="entry name" value="Trp_tRNA_synth_B"/>
    <property type="match status" value="1"/>
</dbReference>